<evidence type="ECO:0000313" key="7">
    <source>
        <dbReference type="Proteomes" id="UP000005019"/>
    </source>
</evidence>
<evidence type="ECO:0000256" key="3">
    <source>
        <dbReference type="ARBA" id="ARBA00023315"/>
    </source>
</evidence>
<feature type="domain" description="Malonyl-CoA:ACP transacylase (MAT)" evidence="5">
    <location>
        <begin position="5"/>
        <end position="292"/>
    </location>
</feature>
<dbReference type="InterPro" id="IPR016035">
    <property type="entry name" value="Acyl_Trfase/lysoPLipase"/>
</dbReference>
<dbReference type="EMBL" id="AFHG01000044">
    <property type="protein sequence ID" value="EGK71872.1"/>
    <property type="molecule type" value="Genomic_DNA"/>
</dbReference>
<name>F5RC09_METUF</name>
<evidence type="ECO:0000256" key="1">
    <source>
        <dbReference type="ARBA" id="ARBA00013258"/>
    </source>
</evidence>
<dbReference type="InterPro" id="IPR016036">
    <property type="entry name" value="Malonyl_transacylase_ACP-bd"/>
</dbReference>
<dbReference type="RefSeq" id="WP_008060641.1">
    <property type="nucleotide sequence ID" value="NZ_AFHG01000044.1"/>
</dbReference>
<proteinExistence type="predicted"/>
<dbReference type="EC" id="2.3.1.39" evidence="1"/>
<dbReference type="SUPFAM" id="SSF52151">
    <property type="entry name" value="FabD/lysophospholipase-like"/>
    <property type="match status" value="1"/>
</dbReference>
<dbReference type="SUPFAM" id="SSF55048">
    <property type="entry name" value="Probable ACP-binding domain of malonyl-CoA ACP transacylase"/>
    <property type="match status" value="1"/>
</dbReference>
<keyword evidence="2" id="KW-0808">Transferase</keyword>
<evidence type="ECO:0000313" key="6">
    <source>
        <dbReference type="EMBL" id="EGK71872.1"/>
    </source>
</evidence>
<dbReference type="eggNOG" id="COG0331">
    <property type="taxonomic scope" value="Bacteria"/>
</dbReference>
<dbReference type="Pfam" id="PF00698">
    <property type="entry name" value="Acyl_transf_1"/>
    <property type="match status" value="1"/>
</dbReference>
<evidence type="ECO:0000256" key="2">
    <source>
        <dbReference type="ARBA" id="ARBA00022679"/>
    </source>
</evidence>
<keyword evidence="7" id="KW-1185">Reference proteome</keyword>
<evidence type="ECO:0000256" key="4">
    <source>
        <dbReference type="ARBA" id="ARBA00048462"/>
    </source>
</evidence>
<dbReference type="Proteomes" id="UP000005019">
    <property type="component" value="Unassembled WGS sequence"/>
</dbReference>
<sequence>MRAVVFPGQGAQRKGMGVDLFERYPRLVAQADAVLGYSLHHLCTDGADRLIDTRYTQPALFVTGYLGYLDHEHRHGAPAMLAGHSIGEFVALAAAGALDFVDALRLVDRRARIMAGIRDGAMAAVIGPGRDEVDALITRLGVDGLEIANENSPTQTIVAGLSGEIDAFVERCREAGTRAVRLRVSGAFHSRHMRPAAAEFEQALREVAFQPPRRPVVANVTARPHDGRIADVMAAHLYSPVRWMQSVHAMLEAGVTEFVEIGPAPVLAPMIGEIRSTWKPPAVAAPVAVAHWPEFAPPPVTGPHATLAASLHALYRQPAPRVADWAALWSQGQGVSGWPPLQPVAAPRALRRQIRLAIEALIPAAASAQHAHPSSHLHGRQP</sequence>
<dbReference type="Gene3D" id="3.30.70.250">
    <property type="entry name" value="Malonyl-CoA ACP transacylase, ACP-binding"/>
    <property type="match status" value="1"/>
</dbReference>
<dbReference type="GO" id="GO:0005829">
    <property type="term" value="C:cytosol"/>
    <property type="evidence" value="ECO:0007669"/>
    <property type="project" value="TreeGrafter"/>
</dbReference>
<reference evidence="6 7" key="1">
    <citation type="journal article" date="2011" name="J. Bacteriol.">
        <title>Genome sequence of Methyloversatilis universalis FAM5T, a methylotrophic representative of the order Rhodocyclales.</title>
        <authorList>
            <person name="Kittichotirat W."/>
            <person name="Good N.M."/>
            <person name="Hall R."/>
            <person name="Bringel F."/>
            <person name="Lajus A."/>
            <person name="Medigue C."/>
            <person name="Smalley N.E."/>
            <person name="Beck D."/>
            <person name="Bumgarner R."/>
            <person name="Vuilleumier S."/>
            <person name="Kalyuzhnaya M.G."/>
        </authorList>
    </citation>
    <scope>NUCLEOTIDE SEQUENCE [LARGE SCALE GENOMIC DNA]</scope>
    <source>
        <strain evidence="7">ATCC BAA-1314 / JCM 13912 / FAM5</strain>
    </source>
</reference>
<dbReference type="AlphaFoldDB" id="F5RC09"/>
<dbReference type="GO" id="GO:0004314">
    <property type="term" value="F:[acyl-carrier-protein] S-malonyltransferase activity"/>
    <property type="evidence" value="ECO:0007669"/>
    <property type="project" value="UniProtKB-EC"/>
</dbReference>
<keyword evidence="3" id="KW-0012">Acyltransferase</keyword>
<dbReference type="InterPro" id="IPR050858">
    <property type="entry name" value="Mal-CoA-ACP_Trans/PKS_FabD"/>
</dbReference>
<comment type="catalytic activity">
    <reaction evidence="4">
        <text>holo-[ACP] + malonyl-CoA = malonyl-[ACP] + CoA</text>
        <dbReference type="Rhea" id="RHEA:41792"/>
        <dbReference type="Rhea" id="RHEA-COMP:9623"/>
        <dbReference type="Rhea" id="RHEA-COMP:9685"/>
        <dbReference type="ChEBI" id="CHEBI:57287"/>
        <dbReference type="ChEBI" id="CHEBI:57384"/>
        <dbReference type="ChEBI" id="CHEBI:64479"/>
        <dbReference type="ChEBI" id="CHEBI:78449"/>
        <dbReference type="EC" id="2.3.1.39"/>
    </reaction>
</comment>
<organism evidence="6 7">
    <name type="scientific">Methyloversatilis universalis (strain ATCC BAA-1314 / DSM 25237 / JCM 13912 / CCUG 52030 / FAM5)</name>
    <dbReference type="NCBI Taxonomy" id="1000565"/>
    <lineage>
        <taxon>Bacteria</taxon>
        <taxon>Pseudomonadati</taxon>
        <taxon>Pseudomonadota</taxon>
        <taxon>Betaproteobacteria</taxon>
        <taxon>Nitrosomonadales</taxon>
        <taxon>Sterolibacteriaceae</taxon>
        <taxon>Methyloversatilis</taxon>
    </lineage>
</organism>
<dbReference type="OrthoDB" id="9808564at2"/>
<protein>
    <recommendedName>
        <fullName evidence="1">[acyl-carrier-protein] S-malonyltransferase</fullName>
        <ecNumber evidence="1">2.3.1.39</ecNumber>
    </recommendedName>
</protein>
<dbReference type="SMART" id="SM00827">
    <property type="entry name" value="PKS_AT"/>
    <property type="match status" value="1"/>
</dbReference>
<evidence type="ECO:0000259" key="5">
    <source>
        <dbReference type="SMART" id="SM00827"/>
    </source>
</evidence>
<dbReference type="GO" id="GO:0006633">
    <property type="term" value="P:fatty acid biosynthetic process"/>
    <property type="evidence" value="ECO:0007669"/>
    <property type="project" value="TreeGrafter"/>
</dbReference>
<gene>
    <name evidence="6" type="ORF">METUNv1_01649</name>
</gene>
<comment type="caution">
    <text evidence="6">The sequence shown here is derived from an EMBL/GenBank/DDBJ whole genome shotgun (WGS) entry which is preliminary data.</text>
</comment>
<dbReference type="PANTHER" id="PTHR42681:SF1">
    <property type="entry name" value="MALONYL-COA-ACYL CARRIER PROTEIN TRANSACYLASE, MITOCHONDRIAL"/>
    <property type="match status" value="1"/>
</dbReference>
<dbReference type="PANTHER" id="PTHR42681">
    <property type="entry name" value="MALONYL-COA-ACYL CARRIER PROTEIN TRANSACYLASE, MITOCHONDRIAL"/>
    <property type="match status" value="1"/>
</dbReference>
<dbReference type="Gene3D" id="3.40.366.10">
    <property type="entry name" value="Malonyl-Coenzyme A Acyl Carrier Protein, domain 2"/>
    <property type="match status" value="1"/>
</dbReference>
<dbReference type="InterPro" id="IPR001227">
    <property type="entry name" value="Ac_transferase_dom_sf"/>
</dbReference>
<dbReference type="InterPro" id="IPR014043">
    <property type="entry name" value="Acyl_transferase_dom"/>
</dbReference>
<accession>F5RC09</accession>
<dbReference type="STRING" id="1000565.METUNv1_01649"/>